<feature type="coiled-coil region" evidence="1">
    <location>
        <begin position="58"/>
        <end position="106"/>
    </location>
</feature>
<evidence type="ECO:0000313" key="4">
    <source>
        <dbReference type="Proteomes" id="UP001153269"/>
    </source>
</evidence>
<dbReference type="AlphaFoldDB" id="A0A9N7YVE9"/>
<comment type="caution">
    <text evidence="3">The sequence shown here is derived from an EMBL/GenBank/DDBJ whole genome shotgun (WGS) entry which is preliminary data.</text>
</comment>
<evidence type="ECO:0000313" key="3">
    <source>
        <dbReference type="EMBL" id="CAB1439189.1"/>
    </source>
</evidence>
<keyword evidence="1" id="KW-0175">Coiled coil</keyword>
<proteinExistence type="predicted"/>
<dbReference type="EMBL" id="CADEAL010002247">
    <property type="protein sequence ID" value="CAB1439189.1"/>
    <property type="molecule type" value="Genomic_DNA"/>
</dbReference>
<name>A0A9N7YVE9_PLEPL</name>
<sequence>MLTFVNISKARERDLKKEMEAMKTKMNEKVQENISLTTELHLHQLESQKVECDLKVKCAALKEKLNRSLRKEERSQQEKEYLIEGLARRKNRISDLEKEKQSLLLQIPKPQVYESATFTKYLNKCECHKGEATTTGEREKKEKKDAEKQEKKRQLEREKEEKMEKIEMKKQEKKKQLDREKKEKMESEELKKREKKEKIEQLAREQKEKIEMEKQEKKSQLEREKEEKEEVGSRRGREWYPCFLFEIRS</sequence>
<reference evidence="3" key="1">
    <citation type="submission" date="2020-03" db="EMBL/GenBank/DDBJ databases">
        <authorList>
            <person name="Weist P."/>
        </authorList>
    </citation>
    <scope>NUCLEOTIDE SEQUENCE</scope>
</reference>
<feature type="region of interest" description="Disordered" evidence="2">
    <location>
        <begin position="131"/>
        <end position="234"/>
    </location>
</feature>
<evidence type="ECO:0000256" key="2">
    <source>
        <dbReference type="SAM" id="MobiDB-lite"/>
    </source>
</evidence>
<organism evidence="3 4">
    <name type="scientific">Pleuronectes platessa</name>
    <name type="common">European plaice</name>
    <dbReference type="NCBI Taxonomy" id="8262"/>
    <lineage>
        <taxon>Eukaryota</taxon>
        <taxon>Metazoa</taxon>
        <taxon>Chordata</taxon>
        <taxon>Craniata</taxon>
        <taxon>Vertebrata</taxon>
        <taxon>Euteleostomi</taxon>
        <taxon>Actinopterygii</taxon>
        <taxon>Neopterygii</taxon>
        <taxon>Teleostei</taxon>
        <taxon>Neoteleostei</taxon>
        <taxon>Acanthomorphata</taxon>
        <taxon>Carangaria</taxon>
        <taxon>Pleuronectiformes</taxon>
        <taxon>Pleuronectoidei</taxon>
        <taxon>Pleuronectidae</taxon>
        <taxon>Pleuronectes</taxon>
    </lineage>
</organism>
<evidence type="ECO:0000256" key="1">
    <source>
        <dbReference type="SAM" id="Coils"/>
    </source>
</evidence>
<accession>A0A9N7YVE9</accession>
<dbReference type="Proteomes" id="UP001153269">
    <property type="component" value="Unassembled WGS sequence"/>
</dbReference>
<gene>
    <name evidence="3" type="ORF">PLEPLA_LOCUS27011</name>
</gene>
<keyword evidence="4" id="KW-1185">Reference proteome</keyword>
<protein>
    <submittedName>
        <fullName evidence="3">Uncharacterized protein</fullName>
    </submittedName>
</protein>